<keyword evidence="3" id="KW-1185">Reference proteome</keyword>
<keyword evidence="1" id="KW-0732">Signal</keyword>
<evidence type="ECO:0000256" key="1">
    <source>
        <dbReference type="SAM" id="SignalP"/>
    </source>
</evidence>
<protein>
    <recommendedName>
        <fullName evidence="4">CUB domain-containing protein</fullName>
    </recommendedName>
</protein>
<sequence length="514" mass="58581">MLDSFGTMWLLFFISLLSYGSCKLSIRSVCSVVKDDPAKDPFQDDQADLAWPKAKSRQLQARNCRSSKASLIYSANTEGDIPVDCGRCAVFDLHVIARARRKGRKCWGLDPNLLQSKYDCLFKSQCDVRYRNSIITWSPRGHPTCITAWPKKLETVTTCLNTERNPVSDVIKSVQVARSRYGFIRSHFYDKRSKSRYPKGDSHYQPNNTLVLFPHEPPTGLTFLLLHFHSWDLIPGDRLLVQHLSLKCQSTWAEGRTYTINSRSFQKVSLVFSQGDKPSSGHGFEICFQWFTAANVSTVMEDFEVTLNICRKYRNRMKAVKGLPVYDMIQHMSTQHTSGVIRSHPEYPWNYPRPQVAPWSCPAGDDGSKFKDSQEGDHWSRVTHVLKAPLGLSTLRITVKHMRLARHDTLVVCPRNGTAIPVEDGESYNLQSDRVTLTFSIHASRLHTNQGFLICYKWFSLHSVTPISSDLCKSFGLRVACEKTKKKIKAGKQGKQRRGRKSIIKNLPEECKIK</sequence>
<comment type="caution">
    <text evidence="2">The sequence shown here is derived from an EMBL/GenBank/DDBJ whole genome shotgun (WGS) entry which is preliminary data.</text>
</comment>
<dbReference type="Proteomes" id="UP000735302">
    <property type="component" value="Unassembled WGS sequence"/>
</dbReference>
<dbReference type="EMBL" id="BLXT01002015">
    <property type="protein sequence ID" value="GFN90225.1"/>
    <property type="molecule type" value="Genomic_DNA"/>
</dbReference>
<name>A0AAV3Z2Y0_9GAST</name>
<reference evidence="2 3" key="1">
    <citation type="journal article" date="2021" name="Elife">
        <title>Chloroplast acquisition without the gene transfer in kleptoplastic sea slugs, Plakobranchus ocellatus.</title>
        <authorList>
            <person name="Maeda T."/>
            <person name="Takahashi S."/>
            <person name="Yoshida T."/>
            <person name="Shimamura S."/>
            <person name="Takaki Y."/>
            <person name="Nagai Y."/>
            <person name="Toyoda A."/>
            <person name="Suzuki Y."/>
            <person name="Arimoto A."/>
            <person name="Ishii H."/>
            <person name="Satoh N."/>
            <person name="Nishiyama T."/>
            <person name="Hasebe M."/>
            <person name="Maruyama T."/>
            <person name="Minagawa J."/>
            <person name="Obokata J."/>
            <person name="Shigenobu S."/>
        </authorList>
    </citation>
    <scope>NUCLEOTIDE SEQUENCE [LARGE SCALE GENOMIC DNA]</scope>
</reference>
<feature type="chain" id="PRO_5043819892" description="CUB domain-containing protein" evidence="1">
    <location>
        <begin position="23"/>
        <end position="514"/>
    </location>
</feature>
<evidence type="ECO:0000313" key="2">
    <source>
        <dbReference type="EMBL" id="GFN90225.1"/>
    </source>
</evidence>
<organism evidence="2 3">
    <name type="scientific">Plakobranchus ocellatus</name>
    <dbReference type="NCBI Taxonomy" id="259542"/>
    <lineage>
        <taxon>Eukaryota</taxon>
        <taxon>Metazoa</taxon>
        <taxon>Spiralia</taxon>
        <taxon>Lophotrochozoa</taxon>
        <taxon>Mollusca</taxon>
        <taxon>Gastropoda</taxon>
        <taxon>Heterobranchia</taxon>
        <taxon>Euthyneura</taxon>
        <taxon>Panpulmonata</taxon>
        <taxon>Sacoglossa</taxon>
        <taxon>Placobranchoidea</taxon>
        <taxon>Plakobranchidae</taxon>
        <taxon>Plakobranchus</taxon>
    </lineage>
</organism>
<evidence type="ECO:0000313" key="3">
    <source>
        <dbReference type="Proteomes" id="UP000735302"/>
    </source>
</evidence>
<accession>A0AAV3Z2Y0</accession>
<proteinExistence type="predicted"/>
<dbReference type="AlphaFoldDB" id="A0AAV3Z2Y0"/>
<feature type="signal peptide" evidence="1">
    <location>
        <begin position="1"/>
        <end position="22"/>
    </location>
</feature>
<gene>
    <name evidence="2" type="ORF">PoB_001673100</name>
</gene>
<evidence type="ECO:0008006" key="4">
    <source>
        <dbReference type="Google" id="ProtNLM"/>
    </source>
</evidence>